<dbReference type="KEGG" id="htr:EPV75_08310"/>
<keyword evidence="2" id="KW-0540">Nuclease</keyword>
<evidence type="ECO:0000313" key="2">
    <source>
        <dbReference type="EMBL" id="QAB15670.1"/>
    </source>
</evidence>
<evidence type="ECO:0000259" key="1">
    <source>
        <dbReference type="Pfam" id="PF01844"/>
    </source>
</evidence>
<name>A0A410H4C8_9GAMM</name>
<dbReference type="Proteomes" id="UP000285478">
    <property type="component" value="Chromosome"/>
</dbReference>
<dbReference type="EMBL" id="CP035033">
    <property type="protein sequence ID" value="QAB15670.1"/>
    <property type="molecule type" value="Genomic_DNA"/>
</dbReference>
<dbReference type="CDD" id="cd00085">
    <property type="entry name" value="HNHc"/>
    <property type="match status" value="1"/>
</dbReference>
<sequence length="218" mass="25548">MKGYTQKNWKTFREEVIELDGKVCSICGRGEPDVYLQVHHKRYVQNKLPWEYPYKDCITLCKGCHAAEHGKVPPKFGWEYVGYDDLGDLIGICELCGSSLRHQFFVFHENWGTMEVGTYCCDSLLDTEIASNQVDSKKRYENRKKRFIQSSRWKSSCNTHKIKQNKISVVISLNENKYYIAMDDFKGKRLFHTIDEAKEHVFKVIENGEASKYLEQHK</sequence>
<organism evidence="2 3">
    <name type="scientific">Hydrogenovibrio thermophilus</name>
    <dbReference type="NCBI Taxonomy" id="265883"/>
    <lineage>
        <taxon>Bacteria</taxon>
        <taxon>Pseudomonadati</taxon>
        <taxon>Pseudomonadota</taxon>
        <taxon>Gammaproteobacteria</taxon>
        <taxon>Thiotrichales</taxon>
        <taxon>Piscirickettsiaceae</taxon>
        <taxon>Hydrogenovibrio</taxon>
    </lineage>
</organism>
<dbReference type="GO" id="GO:0008270">
    <property type="term" value="F:zinc ion binding"/>
    <property type="evidence" value="ECO:0007669"/>
    <property type="project" value="InterPro"/>
</dbReference>
<dbReference type="Pfam" id="PF01844">
    <property type="entry name" value="HNH"/>
    <property type="match status" value="1"/>
</dbReference>
<dbReference type="GO" id="GO:0004519">
    <property type="term" value="F:endonuclease activity"/>
    <property type="evidence" value="ECO:0007669"/>
    <property type="project" value="UniProtKB-KW"/>
</dbReference>
<feature type="domain" description="HNH" evidence="1">
    <location>
        <begin position="24"/>
        <end position="69"/>
    </location>
</feature>
<reference evidence="2 3" key="1">
    <citation type="journal article" date="2018" name="Environ. Microbiol.">
        <title>Genomes of ubiquitous marine and hypersaline Hydrogenovibrio, Thiomicrorhabdus and Thiomicrospira spp. encode a diversity of mechanisms to sustain chemolithoautotrophy in heterogeneous environments.</title>
        <authorList>
            <person name="Scott K.M."/>
            <person name="Williams J."/>
            <person name="Porter C.M.B."/>
            <person name="Russel S."/>
            <person name="Harmer T.L."/>
            <person name="Paul J.H."/>
            <person name="Antonen K.M."/>
            <person name="Bridges M.K."/>
            <person name="Camper G.J."/>
            <person name="Campla C.K."/>
            <person name="Casella L.G."/>
            <person name="Chase E."/>
            <person name="Conrad J.W."/>
            <person name="Cruz M.C."/>
            <person name="Dunlap D.S."/>
            <person name="Duran L."/>
            <person name="Fahsbender E.M."/>
            <person name="Goldsmith D.B."/>
            <person name="Keeley R.F."/>
            <person name="Kondoff M.R."/>
            <person name="Kussy B.I."/>
            <person name="Lane M.K."/>
            <person name="Lawler S."/>
            <person name="Leigh B.A."/>
            <person name="Lewis C."/>
            <person name="Lostal L.M."/>
            <person name="Marking D."/>
            <person name="Mancera P.A."/>
            <person name="McClenthan E.C."/>
            <person name="McIntyre E.A."/>
            <person name="Mine J.A."/>
            <person name="Modi S."/>
            <person name="Moore B.D."/>
            <person name="Morgan W.A."/>
            <person name="Nelson K.M."/>
            <person name="Nguyen K.N."/>
            <person name="Ogburn N."/>
            <person name="Parrino D.G."/>
            <person name="Pedapudi A.D."/>
            <person name="Pelham R.P."/>
            <person name="Preece A.M."/>
            <person name="Rampersad E.A."/>
            <person name="Richardson J.C."/>
            <person name="Rodgers C.M."/>
            <person name="Schaffer B.L."/>
            <person name="Sheridan N.E."/>
            <person name="Solone M.R."/>
            <person name="Staley Z.R."/>
            <person name="Tabuchi M."/>
            <person name="Waide R.J."/>
            <person name="Wanjugi P.W."/>
            <person name="Young S."/>
            <person name="Clum A."/>
            <person name="Daum C."/>
            <person name="Huntemann M."/>
            <person name="Ivanova N."/>
            <person name="Kyrpides N."/>
            <person name="Mikhailova N."/>
            <person name="Palaniappan K."/>
            <person name="Pillay M."/>
            <person name="Reddy T.B.K."/>
            <person name="Shapiro N."/>
            <person name="Stamatis D."/>
            <person name="Varghese N."/>
            <person name="Woyke T."/>
            <person name="Boden R."/>
            <person name="Freyermuth S.K."/>
            <person name="Kerfeld C.A."/>
        </authorList>
    </citation>
    <scope>NUCLEOTIDE SEQUENCE [LARGE SCALE GENOMIC DNA]</scope>
    <source>
        <strain evidence="2 3">JR-2</strain>
    </source>
</reference>
<evidence type="ECO:0000313" key="3">
    <source>
        <dbReference type="Proteomes" id="UP000285478"/>
    </source>
</evidence>
<dbReference type="GO" id="GO:0003676">
    <property type="term" value="F:nucleic acid binding"/>
    <property type="evidence" value="ECO:0007669"/>
    <property type="project" value="InterPro"/>
</dbReference>
<keyword evidence="2" id="KW-0378">Hydrolase</keyword>
<dbReference type="InterPro" id="IPR002711">
    <property type="entry name" value="HNH"/>
</dbReference>
<proteinExistence type="predicted"/>
<dbReference type="RefSeq" id="WP_128385079.1">
    <property type="nucleotide sequence ID" value="NZ_CP035033.1"/>
</dbReference>
<dbReference type="AlphaFoldDB" id="A0A410H4C8"/>
<keyword evidence="3" id="KW-1185">Reference proteome</keyword>
<protein>
    <submittedName>
        <fullName evidence="2">HNH endonuclease</fullName>
    </submittedName>
</protein>
<keyword evidence="2" id="KW-0255">Endonuclease</keyword>
<accession>A0A410H4C8</accession>
<gene>
    <name evidence="2" type="ORF">EPV75_08310</name>
</gene>
<dbReference type="InterPro" id="IPR003615">
    <property type="entry name" value="HNH_nuc"/>
</dbReference>